<gene>
    <name evidence="3" type="ORF">L3X38_018550</name>
</gene>
<evidence type="ECO:0000313" key="3">
    <source>
        <dbReference type="EMBL" id="KAI5339278.1"/>
    </source>
</evidence>
<proteinExistence type="predicted"/>
<protein>
    <recommendedName>
        <fullName evidence="2">Retrotransposon gag domain-containing protein</fullName>
    </recommendedName>
</protein>
<feature type="domain" description="Retrotransposon gag" evidence="2">
    <location>
        <begin position="3"/>
        <end position="68"/>
    </location>
</feature>
<organism evidence="3 4">
    <name type="scientific">Prunus dulcis</name>
    <name type="common">Almond</name>
    <name type="synonym">Amygdalus dulcis</name>
    <dbReference type="NCBI Taxonomy" id="3755"/>
    <lineage>
        <taxon>Eukaryota</taxon>
        <taxon>Viridiplantae</taxon>
        <taxon>Streptophyta</taxon>
        <taxon>Embryophyta</taxon>
        <taxon>Tracheophyta</taxon>
        <taxon>Spermatophyta</taxon>
        <taxon>Magnoliopsida</taxon>
        <taxon>eudicotyledons</taxon>
        <taxon>Gunneridae</taxon>
        <taxon>Pentapetalae</taxon>
        <taxon>rosids</taxon>
        <taxon>fabids</taxon>
        <taxon>Rosales</taxon>
        <taxon>Rosaceae</taxon>
        <taxon>Amygdaloideae</taxon>
        <taxon>Amygdaleae</taxon>
        <taxon>Prunus</taxon>
    </lineage>
</organism>
<dbReference type="AlphaFoldDB" id="A0AAD4ZBR1"/>
<dbReference type="Pfam" id="PF03732">
    <property type="entry name" value="Retrotrans_gag"/>
    <property type="match status" value="1"/>
</dbReference>
<dbReference type="EMBL" id="JAJFAZ020000003">
    <property type="protein sequence ID" value="KAI5339278.1"/>
    <property type="molecule type" value="Genomic_DNA"/>
</dbReference>
<dbReference type="PANTHER" id="PTHR35046:SF9">
    <property type="entry name" value="RNA-DIRECTED DNA POLYMERASE"/>
    <property type="match status" value="1"/>
</dbReference>
<keyword evidence="4" id="KW-1185">Reference proteome</keyword>
<evidence type="ECO:0000313" key="4">
    <source>
        <dbReference type="Proteomes" id="UP001054821"/>
    </source>
</evidence>
<feature type="compositionally biased region" description="Polar residues" evidence="1">
    <location>
        <begin position="95"/>
        <end position="113"/>
    </location>
</feature>
<dbReference type="Proteomes" id="UP001054821">
    <property type="component" value="Chromosome 3"/>
</dbReference>
<feature type="region of interest" description="Disordered" evidence="1">
    <location>
        <begin position="88"/>
        <end position="116"/>
    </location>
</feature>
<dbReference type="InterPro" id="IPR005162">
    <property type="entry name" value="Retrotrans_gag_dom"/>
</dbReference>
<reference evidence="3 4" key="1">
    <citation type="journal article" date="2022" name="G3 (Bethesda)">
        <title>Whole-genome sequence and methylome profiling of the almond [Prunus dulcis (Mill.) D.A. Webb] cultivar 'Nonpareil'.</title>
        <authorList>
            <person name="D'Amico-Willman K.M."/>
            <person name="Ouma W.Z."/>
            <person name="Meulia T."/>
            <person name="Sideli G.M."/>
            <person name="Gradziel T.M."/>
            <person name="Fresnedo-Ramirez J."/>
        </authorList>
    </citation>
    <scope>NUCLEOTIDE SEQUENCE [LARGE SCALE GENOMIC DNA]</scope>
    <source>
        <strain evidence="3">Clone GOH B32 T37-40</strain>
    </source>
</reference>
<name>A0AAD4ZBR1_PRUDU</name>
<sequence length="343" mass="38935">MVKMVAFRLKATAAAWWDQLQNSRQRQGKQRVGTWRKMKSLVMERFLPTDYEQILYRMYLGCAQGNRSNIWTLQEAINMAMKAELLEKEKRQPNFRRNTTKASEYATGASSGSGDKEKANFIKEVDEDDEKDEVGEDHYAGAEFAIEEGMERITLVLQKVLLAPKEEGQRHSIFRSLCLIKNKVCDVIVDNESCENFVSKKLVEHLQLSTEPHVSPYSLGCVKKGPSVRVVETCRVPLSIGRDNVILFSIAMATTMPSKQSVKPKTRSSSFLTLISSEQELNEAVKEAEYFCPLVLKGLLKLGRGESDIPEDVQQILSQFQELISEKLPNELPSCRIYNTKLT</sequence>
<evidence type="ECO:0000256" key="1">
    <source>
        <dbReference type="SAM" id="MobiDB-lite"/>
    </source>
</evidence>
<comment type="caution">
    <text evidence="3">The sequence shown here is derived from an EMBL/GenBank/DDBJ whole genome shotgun (WGS) entry which is preliminary data.</text>
</comment>
<accession>A0AAD4ZBR1</accession>
<dbReference type="PANTHER" id="PTHR35046">
    <property type="entry name" value="ZINC KNUCKLE (CCHC-TYPE) FAMILY PROTEIN"/>
    <property type="match status" value="1"/>
</dbReference>
<evidence type="ECO:0000259" key="2">
    <source>
        <dbReference type="Pfam" id="PF03732"/>
    </source>
</evidence>